<keyword evidence="1" id="KW-0812">Transmembrane</keyword>
<comment type="caution">
    <text evidence="2">The sequence shown here is derived from an EMBL/GenBank/DDBJ whole genome shotgun (WGS) entry which is preliminary data.</text>
</comment>
<feature type="transmembrane region" description="Helical" evidence="1">
    <location>
        <begin position="25"/>
        <end position="48"/>
    </location>
</feature>
<gene>
    <name evidence="2" type="ORF">BpHYR1_009139</name>
</gene>
<evidence type="ECO:0000313" key="3">
    <source>
        <dbReference type="Proteomes" id="UP000276133"/>
    </source>
</evidence>
<evidence type="ECO:0000313" key="2">
    <source>
        <dbReference type="EMBL" id="RNA04834.1"/>
    </source>
</evidence>
<reference evidence="2 3" key="1">
    <citation type="journal article" date="2018" name="Sci. Rep.">
        <title>Genomic signatures of local adaptation to the degree of environmental predictability in rotifers.</title>
        <authorList>
            <person name="Franch-Gras L."/>
            <person name="Hahn C."/>
            <person name="Garcia-Roger E.M."/>
            <person name="Carmona M.J."/>
            <person name="Serra M."/>
            <person name="Gomez A."/>
        </authorList>
    </citation>
    <scope>NUCLEOTIDE SEQUENCE [LARGE SCALE GENOMIC DNA]</scope>
    <source>
        <strain evidence="2">HYR1</strain>
    </source>
</reference>
<dbReference type="EMBL" id="REGN01007949">
    <property type="protein sequence ID" value="RNA04834.1"/>
    <property type="molecule type" value="Genomic_DNA"/>
</dbReference>
<proteinExistence type="predicted"/>
<sequence length="84" mass="9653">MNLILINCIAKLPIFFIKALPLFKLFAFCNNPVVIALVHLLLKFLFFLNSKLNISDSKSVLSDKLTVSQIKRIPFDKIEKKMET</sequence>
<name>A0A3M7Q0U0_BRAPC</name>
<keyword evidence="1" id="KW-1133">Transmembrane helix</keyword>
<dbReference type="AlphaFoldDB" id="A0A3M7Q0U0"/>
<protein>
    <submittedName>
        <fullName evidence="2">Uncharacterized protein</fullName>
    </submittedName>
</protein>
<dbReference type="Proteomes" id="UP000276133">
    <property type="component" value="Unassembled WGS sequence"/>
</dbReference>
<keyword evidence="3" id="KW-1185">Reference proteome</keyword>
<accession>A0A3M7Q0U0</accession>
<evidence type="ECO:0000256" key="1">
    <source>
        <dbReference type="SAM" id="Phobius"/>
    </source>
</evidence>
<keyword evidence="1" id="KW-0472">Membrane</keyword>
<organism evidence="2 3">
    <name type="scientific">Brachionus plicatilis</name>
    <name type="common">Marine rotifer</name>
    <name type="synonym">Brachionus muelleri</name>
    <dbReference type="NCBI Taxonomy" id="10195"/>
    <lineage>
        <taxon>Eukaryota</taxon>
        <taxon>Metazoa</taxon>
        <taxon>Spiralia</taxon>
        <taxon>Gnathifera</taxon>
        <taxon>Rotifera</taxon>
        <taxon>Eurotatoria</taxon>
        <taxon>Monogononta</taxon>
        <taxon>Pseudotrocha</taxon>
        <taxon>Ploima</taxon>
        <taxon>Brachionidae</taxon>
        <taxon>Brachionus</taxon>
    </lineage>
</organism>